<comment type="caution">
    <text evidence="1">The sequence shown here is derived from an EMBL/GenBank/DDBJ whole genome shotgun (WGS) entry which is preliminary data.</text>
</comment>
<dbReference type="PROSITE" id="PS51257">
    <property type="entry name" value="PROKAR_LIPOPROTEIN"/>
    <property type="match status" value="1"/>
</dbReference>
<dbReference type="NCBIfam" id="NF045616">
    <property type="entry name" value="Acin_mostly_LP"/>
    <property type="match status" value="1"/>
</dbReference>
<dbReference type="RefSeq" id="WP_061518960.1">
    <property type="nucleotide sequence ID" value="NZ_JRUE01000181.1"/>
</dbReference>
<accession>A0A150HN33</accession>
<proteinExistence type="predicted"/>
<dbReference type="InterPro" id="IPR054658">
    <property type="entry name" value="Extrcyto_LP"/>
</dbReference>
<evidence type="ECO:0000313" key="1">
    <source>
        <dbReference type="EMBL" id="KXZ67670.1"/>
    </source>
</evidence>
<dbReference type="Proteomes" id="UP000075680">
    <property type="component" value="Unassembled WGS sequence"/>
</dbReference>
<dbReference type="PATRIC" id="fig|52133.18.peg.2093"/>
<sequence length="137" mass="16014">MQFKYLNQFLALNLYVFLTGCNPQSKDLEVKINYDHLCVFTDNPKTRYGFDNSIIISTGKIDRTREFKSNYEQLYKNGFLPVDEKSCVKIPINFFEKNVVYEITLETNKIYHRSICVVDSKDNLGIKYIDPGKSKCD</sequence>
<protein>
    <recommendedName>
        <fullName evidence="3">Lipoprotein</fullName>
    </recommendedName>
</protein>
<evidence type="ECO:0008006" key="3">
    <source>
        <dbReference type="Google" id="ProtNLM"/>
    </source>
</evidence>
<dbReference type="EMBL" id="JRUE01000181">
    <property type="protein sequence ID" value="KXZ67670.1"/>
    <property type="molecule type" value="Genomic_DNA"/>
</dbReference>
<evidence type="ECO:0000313" key="2">
    <source>
        <dbReference type="Proteomes" id="UP000075680"/>
    </source>
</evidence>
<gene>
    <name evidence="1" type="ORF">AVENLUH5627_02020</name>
</gene>
<dbReference type="AlphaFoldDB" id="A0A150HN33"/>
<name>A0A150HN33_9GAMM</name>
<reference evidence="1 2" key="1">
    <citation type="journal article" date="2016" name="Sci. Rep.">
        <title>Genomic and phenotypic characterization of the species Acinetobacter venetianus.</title>
        <authorList>
            <person name="Fondi M."/>
            <person name="Maida I."/>
            <person name="Perrin E."/>
            <person name="Orlandini V."/>
            <person name="La Torre L."/>
            <person name="Bosi E."/>
            <person name="Negroni A."/>
            <person name="Zanaroli G."/>
            <person name="Fava F."/>
            <person name="Decorosi F."/>
            <person name="Giovannetti L."/>
            <person name="Viti C."/>
            <person name="Vaneechoutte M."/>
            <person name="Dijkshoorn L."/>
            <person name="Fani R."/>
        </authorList>
    </citation>
    <scope>NUCLEOTIDE SEQUENCE [LARGE SCALE GENOMIC DNA]</scope>
    <source>
        <strain evidence="1 2">LUH5627</strain>
    </source>
</reference>
<organism evidence="1 2">
    <name type="scientific">Acinetobacter venetianus</name>
    <dbReference type="NCBI Taxonomy" id="52133"/>
    <lineage>
        <taxon>Bacteria</taxon>
        <taxon>Pseudomonadati</taxon>
        <taxon>Pseudomonadota</taxon>
        <taxon>Gammaproteobacteria</taxon>
        <taxon>Moraxellales</taxon>
        <taxon>Moraxellaceae</taxon>
        <taxon>Acinetobacter</taxon>
    </lineage>
</organism>